<name>A0A7I8JB79_SPIIN</name>
<reference evidence="1 2" key="1">
    <citation type="submission" date="2019-12" db="EMBL/GenBank/DDBJ databases">
        <authorList>
            <person name="Scholz U."/>
            <person name="Mascher M."/>
            <person name="Fiebig A."/>
        </authorList>
    </citation>
    <scope>NUCLEOTIDE SEQUENCE</scope>
</reference>
<organism evidence="1">
    <name type="scientific">Spirodela intermedia</name>
    <name type="common">Intermediate duckweed</name>
    <dbReference type="NCBI Taxonomy" id="51605"/>
    <lineage>
        <taxon>Eukaryota</taxon>
        <taxon>Viridiplantae</taxon>
        <taxon>Streptophyta</taxon>
        <taxon>Embryophyta</taxon>
        <taxon>Tracheophyta</taxon>
        <taxon>Spermatophyta</taxon>
        <taxon>Magnoliopsida</taxon>
        <taxon>Liliopsida</taxon>
        <taxon>Araceae</taxon>
        <taxon>Lemnoideae</taxon>
        <taxon>Spirodela</taxon>
    </lineage>
</organism>
<sequence>MYKTRSSSAAAAAAAAEGTAAAPGSPRRACGLPWRRTRWAAAAPLAARG</sequence>
<gene>
    <name evidence="1" type="ORF">SI7747_10013820</name>
</gene>
<dbReference type="EMBL" id="LR743597">
    <property type="protein sequence ID" value="CAA2628173.1"/>
    <property type="molecule type" value="Genomic_DNA"/>
</dbReference>
<dbReference type="Proteomes" id="UP001189122">
    <property type="component" value="Unassembled WGS sequence"/>
</dbReference>
<proteinExistence type="predicted"/>
<keyword evidence="2" id="KW-1185">Reference proteome</keyword>
<evidence type="ECO:0000313" key="2">
    <source>
        <dbReference type="Proteomes" id="UP001189122"/>
    </source>
</evidence>
<dbReference type="EMBL" id="CACRZD030000010">
    <property type="protein sequence ID" value="CAA6667427.1"/>
    <property type="molecule type" value="Genomic_DNA"/>
</dbReference>
<dbReference type="AlphaFoldDB" id="A0A7I8JB79"/>
<evidence type="ECO:0000313" key="1">
    <source>
        <dbReference type="EMBL" id="CAA2628173.1"/>
    </source>
</evidence>
<accession>A0A7I8JB79</accession>
<protein>
    <submittedName>
        <fullName evidence="1">Uncharacterized protein</fullName>
    </submittedName>
</protein>